<name>A0A662ZHR0_9GAMM</name>
<keyword evidence="1" id="KW-0472">Membrane</keyword>
<evidence type="ECO:0000259" key="2">
    <source>
        <dbReference type="Pfam" id="PF01926"/>
    </source>
</evidence>
<feature type="transmembrane region" description="Helical" evidence="1">
    <location>
        <begin position="324"/>
        <end position="345"/>
    </location>
</feature>
<dbReference type="InterPro" id="IPR006073">
    <property type="entry name" value="GTP-bd"/>
</dbReference>
<gene>
    <name evidence="3" type="ORF">SAMN02910344_01410</name>
</gene>
<evidence type="ECO:0000313" key="3">
    <source>
        <dbReference type="EMBL" id="SFP44685.1"/>
    </source>
</evidence>
<dbReference type="Proteomes" id="UP000243745">
    <property type="component" value="Unassembled WGS sequence"/>
</dbReference>
<sequence length="399" mass="46584">MHTDITNVHGSKNRQTTKNYNTNILILGKTGVGKSSLVNYLYGQNIAIAKSGKPVTERGFHRHAPFMYRSLTVTVYDSWGLESDKVNEWRRDLTAELERTDTDNIADWFHTVIYCYDAKRSRLDDYEKTHILDELVNNGVKIIFAMTKWGLCSEREKSAARETLNKFYPGFSLIPIESVSQKLRNQTTTVQQGREELFNEICINLRDNLIARLISRTREQNLNTLKKSKEEVLEYYDSKSGFFTIYGENLKNAIIKHTSEVYRANLKRDYNDFSAFYDQINDMSRQVVRAYTGLNIDTHGKIIDDIVSRYANIVTGWENSFREYLSSILMFLSGLPWLIIQRLWITRSYRKKIENKLDELNRKVSDDITVFLDSVQNTENHIKEKFLNTMRARMNSGKH</sequence>
<proteinExistence type="predicted"/>
<protein>
    <submittedName>
        <fullName evidence="3">50S ribosome-binding GTPase</fullName>
    </submittedName>
</protein>
<evidence type="ECO:0000256" key="1">
    <source>
        <dbReference type="SAM" id="Phobius"/>
    </source>
</evidence>
<dbReference type="InterPro" id="IPR027417">
    <property type="entry name" value="P-loop_NTPase"/>
</dbReference>
<dbReference type="EMBL" id="FOXF01000024">
    <property type="protein sequence ID" value="SFP44685.1"/>
    <property type="molecule type" value="Genomic_DNA"/>
</dbReference>
<dbReference type="AlphaFoldDB" id="A0A662ZHR0"/>
<dbReference type="PANTHER" id="PTHR43834">
    <property type="entry name" value="GTPASE DER"/>
    <property type="match status" value="1"/>
</dbReference>
<dbReference type="Pfam" id="PF01926">
    <property type="entry name" value="MMR_HSR1"/>
    <property type="match status" value="1"/>
</dbReference>
<keyword evidence="4" id="KW-1185">Reference proteome</keyword>
<keyword evidence="1" id="KW-1133">Transmembrane helix</keyword>
<dbReference type="CDD" id="cd00882">
    <property type="entry name" value="Ras_like_GTPase"/>
    <property type="match status" value="1"/>
</dbReference>
<dbReference type="GO" id="GO:0005525">
    <property type="term" value="F:GTP binding"/>
    <property type="evidence" value="ECO:0007669"/>
    <property type="project" value="InterPro"/>
</dbReference>
<dbReference type="PANTHER" id="PTHR43834:SF6">
    <property type="entry name" value="GTPASE DER"/>
    <property type="match status" value="1"/>
</dbReference>
<dbReference type="Gene3D" id="3.40.50.300">
    <property type="entry name" value="P-loop containing nucleotide triphosphate hydrolases"/>
    <property type="match status" value="1"/>
</dbReference>
<keyword evidence="1" id="KW-0812">Transmembrane</keyword>
<dbReference type="RefSeq" id="WP_093142346.1">
    <property type="nucleotide sequence ID" value="NZ_FOXF01000024.1"/>
</dbReference>
<reference evidence="3 4" key="1">
    <citation type="submission" date="2016-10" db="EMBL/GenBank/DDBJ databases">
        <authorList>
            <person name="Varghese N."/>
            <person name="Submissions S."/>
        </authorList>
    </citation>
    <scope>NUCLEOTIDE SEQUENCE [LARGE SCALE GENOMIC DNA]</scope>
    <source>
        <strain evidence="3 4">DSM 1361</strain>
    </source>
</reference>
<accession>A0A662ZHR0</accession>
<dbReference type="SUPFAM" id="SSF52540">
    <property type="entry name" value="P-loop containing nucleoside triphosphate hydrolases"/>
    <property type="match status" value="1"/>
</dbReference>
<dbReference type="OrthoDB" id="9255830at2"/>
<organism evidence="3 4">
    <name type="scientific">Ruminobacter amylophilus</name>
    <dbReference type="NCBI Taxonomy" id="867"/>
    <lineage>
        <taxon>Bacteria</taxon>
        <taxon>Pseudomonadati</taxon>
        <taxon>Pseudomonadota</taxon>
        <taxon>Gammaproteobacteria</taxon>
        <taxon>Aeromonadales</taxon>
        <taxon>Succinivibrionaceae</taxon>
        <taxon>Ruminobacter</taxon>
    </lineage>
</organism>
<evidence type="ECO:0000313" key="4">
    <source>
        <dbReference type="Proteomes" id="UP000243745"/>
    </source>
</evidence>
<feature type="domain" description="G" evidence="2">
    <location>
        <begin position="24"/>
        <end position="147"/>
    </location>
</feature>